<dbReference type="OrthoDB" id="9784339at2"/>
<feature type="active site" description="Nucleophile" evidence="5">
    <location>
        <position position="11"/>
    </location>
</feature>
<evidence type="ECO:0000313" key="8">
    <source>
        <dbReference type="Proteomes" id="UP000292118"/>
    </source>
</evidence>
<protein>
    <recommendedName>
        <fullName evidence="2">protein-tyrosine-phosphatase</fullName>
        <ecNumber evidence="2">3.1.3.48</ecNumber>
    </recommendedName>
</protein>
<organism evidence="7 8">
    <name type="scientific">Xylanimonas protaetiae</name>
    <dbReference type="NCBI Taxonomy" id="2509457"/>
    <lineage>
        <taxon>Bacteria</taxon>
        <taxon>Bacillati</taxon>
        <taxon>Actinomycetota</taxon>
        <taxon>Actinomycetes</taxon>
        <taxon>Micrococcales</taxon>
        <taxon>Promicromonosporaceae</taxon>
        <taxon>Xylanimonas</taxon>
    </lineage>
</organism>
<dbReference type="SUPFAM" id="SSF52788">
    <property type="entry name" value="Phosphotyrosine protein phosphatases I"/>
    <property type="match status" value="1"/>
</dbReference>
<dbReference type="CDD" id="cd16343">
    <property type="entry name" value="LMWPTP"/>
    <property type="match status" value="1"/>
</dbReference>
<dbReference type="InterPro" id="IPR036196">
    <property type="entry name" value="Ptyr_pPase_sf"/>
</dbReference>
<dbReference type="EMBL" id="CP035493">
    <property type="protein sequence ID" value="QAY69564.1"/>
    <property type="molecule type" value="Genomic_DNA"/>
</dbReference>
<dbReference type="Gene3D" id="3.40.50.2300">
    <property type="match status" value="1"/>
</dbReference>
<evidence type="ECO:0000256" key="1">
    <source>
        <dbReference type="ARBA" id="ARBA00011063"/>
    </source>
</evidence>
<dbReference type="Proteomes" id="UP000292118">
    <property type="component" value="Chromosome"/>
</dbReference>
<dbReference type="SMART" id="SM00226">
    <property type="entry name" value="LMWPc"/>
    <property type="match status" value="1"/>
</dbReference>
<dbReference type="EC" id="3.1.3.48" evidence="2"/>
<evidence type="ECO:0000256" key="2">
    <source>
        <dbReference type="ARBA" id="ARBA00013064"/>
    </source>
</evidence>
<dbReference type="AlphaFoldDB" id="A0A4P6F241"/>
<evidence type="ECO:0000313" key="7">
    <source>
        <dbReference type="EMBL" id="QAY69564.1"/>
    </source>
</evidence>
<feature type="active site" description="Proton donor" evidence="5">
    <location>
        <position position="150"/>
    </location>
</feature>
<keyword evidence="8" id="KW-1185">Reference proteome</keyword>
<dbReference type="Pfam" id="PF01451">
    <property type="entry name" value="LMWPc"/>
    <property type="match status" value="1"/>
</dbReference>
<keyword evidence="4" id="KW-0904">Protein phosphatase</keyword>
<dbReference type="InterPro" id="IPR050438">
    <property type="entry name" value="LMW_PTPase"/>
</dbReference>
<feature type="domain" description="Phosphotyrosine protein phosphatase I" evidence="6">
    <location>
        <begin position="5"/>
        <end position="176"/>
    </location>
</feature>
<dbReference type="PRINTS" id="PR00719">
    <property type="entry name" value="LMWPTPASE"/>
</dbReference>
<comment type="similarity">
    <text evidence="1">Belongs to the low molecular weight phosphotyrosine protein phosphatase family.</text>
</comment>
<name>A0A4P6F241_9MICO</name>
<keyword evidence="3" id="KW-0378">Hydrolase</keyword>
<evidence type="ECO:0000256" key="4">
    <source>
        <dbReference type="ARBA" id="ARBA00022912"/>
    </source>
</evidence>
<dbReference type="PANTHER" id="PTHR11717:SF7">
    <property type="entry name" value="LOW MOLECULAR WEIGHT PHOSPHOTYROSINE PROTEIN PHOSPHATASE"/>
    <property type="match status" value="1"/>
</dbReference>
<evidence type="ECO:0000259" key="6">
    <source>
        <dbReference type="SMART" id="SM00226"/>
    </source>
</evidence>
<dbReference type="InterPro" id="IPR023485">
    <property type="entry name" value="Ptyr_pPase"/>
</dbReference>
<sequence>MSVPFRVMTVCTGNICRSPMAEIVLREALAAAGLDGAVVVDSTGVSGEEQGNPVDRRARSVLAAHGYPVGDAHRARRVTAAELRDSDLVLAMTAHHARALRRLAGFDEGGELSGPHTASSGPEIRMFRSFDPEAPVPTNAGSEDLLDVEDPWYGGAEDFEVCLREIEAATPGIVEHVRARLAA</sequence>
<evidence type="ECO:0000256" key="3">
    <source>
        <dbReference type="ARBA" id="ARBA00022801"/>
    </source>
</evidence>
<accession>A0A4P6F241</accession>
<dbReference type="RefSeq" id="WP_129186963.1">
    <property type="nucleotide sequence ID" value="NZ_CP035493.1"/>
</dbReference>
<dbReference type="GO" id="GO:0004725">
    <property type="term" value="F:protein tyrosine phosphatase activity"/>
    <property type="evidence" value="ECO:0007669"/>
    <property type="project" value="UniProtKB-EC"/>
</dbReference>
<dbReference type="PANTHER" id="PTHR11717">
    <property type="entry name" value="LOW MOLECULAR WEIGHT PROTEIN TYROSINE PHOSPHATASE"/>
    <property type="match status" value="1"/>
</dbReference>
<reference evidence="7 8" key="1">
    <citation type="submission" date="2019-01" db="EMBL/GenBank/DDBJ databases">
        <title>Genome sequencing of strain FW10M-9.</title>
        <authorList>
            <person name="Heo J."/>
            <person name="Kim S.-J."/>
            <person name="Kim J.-S."/>
            <person name="Hong S.-B."/>
            <person name="Kwon S.-W."/>
        </authorList>
    </citation>
    <scope>NUCLEOTIDE SEQUENCE [LARGE SCALE GENOMIC DNA]</scope>
    <source>
        <strain evidence="7 8">FW10M-9</strain>
    </source>
</reference>
<evidence type="ECO:0000256" key="5">
    <source>
        <dbReference type="PIRSR" id="PIRSR617867-1"/>
    </source>
</evidence>
<proteinExistence type="inferred from homology"/>
<dbReference type="InterPro" id="IPR017867">
    <property type="entry name" value="Tyr_phospatase_low_mol_wt"/>
</dbReference>
<gene>
    <name evidence="7" type="ORF">ET471_05490</name>
</gene>
<feature type="active site" evidence="5">
    <location>
        <position position="17"/>
    </location>
</feature>
<dbReference type="KEGG" id="xya:ET471_05490"/>